<keyword evidence="1" id="KW-0805">Transcription regulation</keyword>
<dbReference type="SUPFAM" id="SSF46785">
    <property type="entry name" value="Winged helix' DNA-binding domain"/>
    <property type="match status" value="1"/>
</dbReference>
<gene>
    <name evidence="5" type="ORF">GAGA_2878</name>
</gene>
<dbReference type="Proteomes" id="UP000008372">
    <property type="component" value="Unassembled WGS sequence"/>
</dbReference>
<dbReference type="SMART" id="SM00347">
    <property type="entry name" value="HTH_MARR"/>
    <property type="match status" value="1"/>
</dbReference>
<dbReference type="PRINTS" id="PR00598">
    <property type="entry name" value="HTHMARR"/>
</dbReference>
<keyword evidence="6" id="KW-1185">Reference proteome</keyword>
<comment type="caution">
    <text evidence="5">The sequence shown here is derived from an EMBL/GenBank/DDBJ whole genome shotgun (WGS) entry which is preliminary data.</text>
</comment>
<dbReference type="InterPro" id="IPR036388">
    <property type="entry name" value="WH-like_DNA-bd_sf"/>
</dbReference>
<sequence length="158" mass="17833">MSKKINGLDKFKPASEDFEFQQYPFYWLMRVSSAYSLRMEKSLKKGGINITAWRILMILREVGTLSVSEIATHAVAKTPTITRATYKMQAEGLVIISTSEKDGRVSMVKLTEKGEEAIAKVIANSQRSFESIYADFSAEQIESFNATLQKLFLNLGEF</sequence>
<dbReference type="PANTHER" id="PTHR42756">
    <property type="entry name" value="TRANSCRIPTIONAL REGULATOR, MARR"/>
    <property type="match status" value="1"/>
</dbReference>
<reference evidence="5 6" key="1">
    <citation type="journal article" date="2014" name="Environ. Microbiol.">
        <title>Comparative genomics of the marine bacterial genus Glaciecola reveals the high degree of genomic diversity and genomic characteristic for cold adaptation.</title>
        <authorList>
            <person name="Qin Q.L."/>
            <person name="Xie B.B."/>
            <person name="Yu Y."/>
            <person name="Shu Y.L."/>
            <person name="Rong J.C."/>
            <person name="Zhang Y.J."/>
            <person name="Zhao D.L."/>
            <person name="Chen X.L."/>
            <person name="Zhang X.Y."/>
            <person name="Chen B."/>
            <person name="Zhou B.C."/>
            <person name="Zhang Y.Z."/>
        </authorList>
    </citation>
    <scope>NUCLEOTIDE SEQUENCE [LARGE SCALE GENOMIC DNA]</scope>
    <source>
        <strain evidence="5 6">NO2</strain>
    </source>
</reference>
<evidence type="ECO:0000256" key="1">
    <source>
        <dbReference type="ARBA" id="ARBA00023015"/>
    </source>
</evidence>
<evidence type="ECO:0000256" key="3">
    <source>
        <dbReference type="ARBA" id="ARBA00023163"/>
    </source>
</evidence>
<dbReference type="Pfam" id="PF01047">
    <property type="entry name" value="MarR"/>
    <property type="match status" value="1"/>
</dbReference>
<accession>A0ABQ0I8W5</accession>
<dbReference type="RefSeq" id="WP_008304486.1">
    <property type="nucleotide sequence ID" value="NZ_BAEK01000043.1"/>
</dbReference>
<evidence type="ECO:0000313" key="5">
    <source>
        <dbReference type="EMBL" id="GAC05717.1"/>
    </source>
</evidence>
<dbReference type="PANTHER" id="PTHR42756:SF1">
    <property type="entry name" value="TRANSCRIPTIONAL REPRESSOR OF EMRAB OPERON"/>
    <property type="match status" value="1"/>
</dbReference>
<dbReference type="InterPro" id="IPR036390">
    <property type="entry name" value="WH_DNA-bd_sf"/>
</dbReference>
<evidence type="ECO:0000256" key="2">
    <source>
        <dbReference type="ARBA" id="ARBA00023125"/>
    </source>
</evidence>
<dbReference type="Gene3D" id="1.10.10.10">
    <property type="entry name" value="Winged helix-like DNA-binding domain superfamily/Winged helix DNA-binding domain"/>
    <property type="match status" value="1"/>
</dbReference>
<organism evidence="5 6">
    <name type="scientific">Paraglaciecola agarilytica NO2</name>
    <dbReference type="NCBI Taxonomy" id="1125747"/>
    <lineage>
        <taxon>Bacteria</taxon>
        <taxon>Pseudomonadati</taxon>
        <taxon>Pseudomonadota</taxon>
        <taxon>Gammaproteobacteria</taxon>
        <taxon>Alteromonadales</taxon>
        <taxon>Alteromonadaceae</taxon>
        <taxon>Paraglaciecola</taxon>
    </lineage>
</organism>
<dbReference type="PROSITE" id="PS50995">
    <property type="entry name" value="HTH_MARR_2"/>
    <property type="match status" value="1"/>
</dbReference>
<evidence type="ECO:0000313" key="6">
    <source>
        <dbReference type="Proteomes" id="UP000008372"/>
    </source>
</evidence>
<evidence type="ECO:0000259" key="4">
    <source>
        <dbReference type="PROSITE" id="PS50995"/>
    </source>
</evidence>
<dbReference type="InterPro" id="IPR000835">
    <property type="entry name" value="HTH_MarR-typ"/>
</dbReference>
<dbReference type="EMBL" id="BAEK01000043">
    <property type="protein sequence ID" value="GAC05717.1"/>
    <property type="molecule type" value="Genomic_DNA"/>
</dbReference>
<feature type="domain" description="HTH marR-type" evidence="4">
    <location>
        <begin position="21"/>
        <end position="153"/>
    </location>
</feature>
<keyword evidence="2" id="KW-0238">DNA-binding</keyword>
<proteinExistence type="predicted"/>
<name>A0ABQ0I8W5_9ALTE</name>
<protein>
    <recommendedName>
        <fullName evidence="4">HTH marR-type domain-containing protein</fullName>
    </recommendedName>
</protein>
<keyword evidence="3" id="KW-0804">Transcription</keyword>